<evidence type="ECO:0008006" key="14">
    <source>
        <dbReference type="Google" id="ProtNLM"/>
    </source>
</evidence>
<accession>A0A0W0GEX9</accession>
<keyword evidence="4" id="KW-0256">Endoplasmic reticulum</keyword>
<comment type="subcellular location">
    <subcellularLocation>
        <location evidence="1">Endoplasmic reticulum membrane</location>
        <topology evidence="1">Single-pass type I membrane protein</topology>
    </subcellularLocation>
</comment>
<keyword evidence="6 10" id="KW-0472">Membrane</keyword>
<dbReference type="InterPro" id="IPR005595">
    <property type="entry name" value="TRAP_alpha"/>
</dbReference>
<name>A0A0W0GEX9_MONRR</name>
<evidence type="ECO:0000256" key="10">
    <source>
        <dbReference type="SAM" id="Phobius"/>
    </source>
</evidence>
<reference evidence="12 13" key="1">
    <citation type="submission" date="2015-12" db="EMBL/GenBank/DDBJ databases">
        <title>Draft genome sequence of Moniliophthora roreri, the causal agent of frosty pod rot of cacao.</title>
        <authorList>
            <person name="Aime M.C."/>
            <person name="Diaz-Valderrama J.R."/>
            <person name="Kijpornyongpan T."/>
            <person name="Phillips-Mora W."/>
        </authorList>
    </citation>
    <scope>NUCLEOTIDE SEQUENCE [LARGE SCALE GENOMIC DNA]</scope>
    <source>
        <strain evidence="12 13">MCA 2952</strain>
    </source>
</reference>
<dbReference type="Pfam" id="PF03896">
    <property type="entry name" value="TRAP_alpha"/>
    <property type="match status" value="1"/>
</dbReference>
<evidence type="ECO:0000256" key="8">
    <source>
        <dbReference type="ARBA" id="ARBA00038311"/>
    </source>
</evidence>
<comment type="caution">
    <text evidence="12">The sequence shown here is derived from an EMBL/GenBank/DDBJ whole genome shotgun (WGS) entry which is preliminary data.</text>
</comment>
<evidence type="ECO:0000256" key="6">
    <source>
        <dbReference type="ARBA" id="ARBA00023136"/>
    </source>
</evidence>
<proteinExistence type="inferred from homology"/>
<dbReference type="GO" id="GO:0005789">
    <property type="term" value="C:endoplasmic reticulum membrane"/>
    <property type="evidence" value="ECO:0007669"/>
    <property type="project" value="UniProtKB-SubCell"/>
</dbReference>
<feature type="transmembrane region" description="Helical" evidence="10">
    <location>
        <begin position="271"/>
        <end position="294"/>
    </location>
</feature>
<feature type="signal peptide" evidence="11">
    <location>
        <begin position="1"/>
        <end position="18"/>
    </location>
</feature>
<dbReference type="PANTHER" id="PTHR12924">
    <property type="entry name" value="TRANSLOCON-ASSOCIATED PROTEIN, ALPHA SUBUNIT"/>
    <property type="match status" value="1"/>
</dbReference>
<feature type="region of interest" description="Disordered" evidence="9">
    <location>
        <begin position="220"/>
        <end position="247"/>
    </location>
</feature>
<evidence type="ECO:0000256" key="4">
    <source>
        <dbReference type="ARBA" id="ARBA00022824"/>
    </source>
</evidence>
<feature type="transmembrane region" description="Helical" evidence="10">
    <location>
        <begin position="161"/>
        <end position="182"/>
    </location>
</feature>
<evidence type="ECO:0000256" key="7">
    <source>
        <dbReference type="ARBA" id="ARBA00037565"/>
    </source>
</evidence>
<keyword evidence="5 10" id="KW-1133">Transmembrane helix</keyword>
<evidence type="ECO:0000256" key="9">
    <source>
        <dbReference type="SAM" id="MobiDB-lite"/>
    </source>
</evidence>
<feature type="chain" id="PRO_5006902628" description="Signal sequence receptor subunit alpha" evidence="11">
    <location>
        <begin position="19"/>
        <end position="297"/>
    </location>
</feature>
<evidence type="ECO:0000256" key="5">
    <source>
        <dbReference type="ARBA" id="ARBA00022989"/>
    </source>
</evidence>
<evidence type="ECO:0000313" key="13">
    <source>
        <dbReference type="Proteomes" id="UP000054988"/>
    </source>
</evidence>
<dbReference type="EMBL" id="LATX01000146">
    <property type="protein sequence ID" value="KTB47077.1"/>
    <property type="molecule type" value="Genomic_DNA"/>
</dbReference>
<dbReference type="PANTHER" id="PTHR12924:SF0">
    <property type="entry name" value="TRANSLOCON-ASSOCIATED PROTEIN SUBUNIT ALPHA"/>
    <property type="match status" value="1"/>
</dbReference>
<organism evidence="12 13">
    <name type="scientific">Moniliophthora roreri</name>
    <name type="common">Frosty pod rot fungus</name>
    <name type="synonym">Monilia roreri</name>
    <dbReference type="NCBI Taxonomy" id="221103"/>
    <lineage>
        <taxon>Eukaryota</taxon>
        <taxon>Fungi</taxon>
        <taxon>Dikarya</taxon>
        <taxon>Basidiomycota</taxon>
        <taxon>Agaricomycotina</taxon>
        <taxon>Agaricomycetes</taxon>
        <taxon>Agaricomycetidae</taxon>
        <taxon>Agaricales</taxon>
        <taxon>Marasmiineae</taxon>
        <taxon>Marasmiaceae</taxon>
        <taxon>Moniliophthora</taxon>
    </lineage>
</organism>
<evidence type="ECO:0000256" key="2">
    <source>
        <dbReference type="ARBA" id="ARBA00022692"/>
    </source>
</evidence>
<comment type="function">
    <text evidence="7">Is probably involved in a pathway contributing to genomic integrity.</text>
</comment>
<dbReference type="AlphaFoldDB" id="A0A0W0GEX9"/>
<keyword evidence="2 10" id="KW-0812">Transmembrane</keyword>
<dbReference type="eggNOG" id="ENOG502S7BF">
    <property type="taxonomic scope" value="Eukaryota"/>
</dbReference>
<gene>
    <name evidence="12" type="ORF">WG66_338</name>
</gene>
<evidence type="ECO:0000313" key="12">
    <source>
        <dbReference type="EMBL" id="KTB47077.1"/>
    </source>
</evidence>
<keyword evidence="3 11" id="KW-0732">Signal</keyword>
<protein>
    <recommendedName>
        <fullName evidence="14">Signal sequence receptor subunit alpha</fullName>
    </recommendedName>
</protein>
<evidence type="ECO:0000256" key="11">
    <source>
        <dbReference type="SAM" id="SignalP"/>
    </source>
</evidence>
<dbReference type="Proteomes" id="UP000054988">
    <property type="component" value="Unassembled WGS sequence"/>
</dbReference>
<comment type="similarity">
    <text evidence="8">Belongs to the IRC22 family.</text>
</comment>
<sequence>MRLGILATLLSAVALVFAQEEGETERVLETNPEFAVGASAQWPESNPFGHVVNGERNTLSVLVENKSDKNVTLLTIGGSIHQPDTDKLLKNLTTLTYGIDLLEGVKLQLPYSFHSEFKTGDHRLNLWLEHLTDNEKYRVQVLDSIITVVEPEGSLFDFKLLITYLITAGFLGGLGYVAYLSFAPQPKSRPKKSKISEPVEVTATGAGGYQEEWIPAHHIKKPKKATGSRPTSGDELSGGETSGAESSGKKIRKRKIWMGSSYGFVNRRRQFYLILFWRFHILFLLNRASLALFISVI</sequence>
<evidence type="ECO:0000256" key="1">
    <source>
        <dbReference type="ARBA" id="ARBA00004115"/>
    </source>
</evidence>
<evidence type="ECO:0000256" key="3">
    <source>
        <dbReference type="ARBA" id="ARBA00022729"/>
    </source>
</evidence>